<evidence type="ECO:0000313" key="7">
    <source>
        <dbReference type="Proteomes" id="UP000179245"/>
    </source>
</evidence>
<dbReference type="GO" id="GO:0015935">
    <property type="term" value="C:small ribosomal subunit"/>
    <property type="evidence" value="ECO:0007669"/>
    <property type="project" value="InterPro"/>
</dbReference>
<dbReference type="Pfam" id="PF00318">
    <property type="entry name" value="Ribosomal_S2"/>
    <property type="match status" value="1"/>
</dbReference>
<accession>A0A1G2QR83</accession>
<organism evidence="6 7">
    <name type="scientific">Candidatus Wildermuthbacteria bacterium GWA2_46_15</name>
    <dbReference type="NCBI Taxonomy" id="1802443"/>
    <lineage>
        <taxon>Bacteria</taxon>
        <taxon>Candidatus Wildermuthiibacteriota</taxon>
    </lineage>
</organism>
<comment type="caution">
    <text evidence="6">The sequence shown here is derived from an EMBL/GenBank/DDBJ whole genome shotgun (WGS) entry which is preliminary data.</text>
</comment>
<dbReference type="EMBL" id="MHTO01000014">
    <property type="protein sequence ID" value="OHA62421.1"/>
    <property type="molecule type" value="Genomic_DNA"/>
</dbReference>
<sequence>MVKHELQVNIDHEAMLEAGMHFGHPASTLHPRMKPFLFGTRNGTQIIDLEKSGEKLKEALKFIQELTKENGTVLLVGTKIHIKKMVKEMAEECGLPYVSERWLGGTFTNFETIKKRVSHLKTLEKEMAEGLLDKYTKKERAAIEKEVEGLEKRFGGIKTLEVLPRAIFICDMKKELLAIKEARHKGVKVIGLADTNIDPKLADYPIPANDDAVNSVKYILDKVKETVLNNQVKKTEKDDDVKH</sequence>
<evidence type="ECO:0000256" key="5">
    <source>
        <dbReference type="HAMAP-Rule" id="MF_00291"/>
    </source>
</evidence>
<dbReference type="InterPro" id="IPR023591">
    <property type="entry name" value="Ribosomal_uS2_flav_dom_sf"/>
</dbReference>
<evidence type="ECO:0000313" key="6">
    <source>
        <dbReference type="EMBL" id="OHA62421.1"/>
    </source>
</evidence>
<dbReference type="NCBIfam" id="TIGR01011">
    <property type="entry name" value="rpsB_bact"/>
    <property type="match status" value="1"/>
</dbReference>
<dbReference type="InterPro" id="IPR005706">
    <property type="entry name" value="Ribosomal_uS2_bac/mit/plastid"/>
</dbReference>
<comment type="similarity">
    <text evidence="1 5">Belongs to the universal ribosomal protein uS2 family.</text>
</comment>
<dbReference type="InterPro" id="IPR001865">
    <property type="entry name" value="Ribosomal_uS2"/>
</dbReference>
<dbReference type="Gene3D" id="1.10.287.610">
    <property type="entry name" value="Helix hairpin bin"/>
    <property type="match status" value="1"/>
</dbReference>
<dbReference type="PANTHER" id="PTHR12534">
    <property type="entry name" value="30S RIBOSOMAL PROTEIN S2 PROKARYOTIC AND ORGANELLAR"/>
    <property type="match status" value="1"/>
</dbReference>
<dbReference type="GO" id="GO:0006412">
    <property type="term" value="P:translation"/>
    <property type="evidence" value="ECO:0007669"/>
    <property type="project" value="UniProtKB-UniRule"/>
</dbReference>
<dbReference type="SUPFAM" id="SSF52313">
    <property type="entry name" value="Ribosomal protein S2"/>
    <property type="match status" value="1"/>
</dbReference>
<name>A0A1G2QR83_9BACT</name>
<protein>
    <recommendedName>
        <fullName evidence="4 5">Small ribosomal subunit protein uS2</fullName>
    </recommendedName>
</protein>
<proteinExistence type="inferred from homology"/>
<dbReference type="AlphaFoldDB" id="A0A1G2QR83"/>
<dbReference type="Proteomes" id="UP000179245">
    <property type="component" value="Unassembled WGS sequence"/>
</dbReference>
<dbReference type="PRINTS" id="PR00395">
    <property type="entry name" value="RIBOSOMALS2"/>
</dbReference>
<dbReference type="STRING" id="1802443.A2117_01195"/>
<dbReference type="CDD" id="cd01425">
    <property type="entry name" value="RPS2"/>
    <property type="match status" value="1"/>
</dbReference>
<keyword evidence="3 5" id="KW-0687">Ribonucleoprotein</keyword>
<keyword evidence="2 5" id="KW-0689">Ribosomal protein</keyword>
<dbReference type="FunFam" id="1.10.287.610:FF:000001">
    <property type="entry name" value="30S ribosomal protein S2"/>
    <property type="match status" value="1"/>
</dbReference>
<dbReference type="PANTHER" id="PTHR12534:SF0">
    <property type="entry name" value="SMALL RIBOSOMAL SUBUNIT PROTEIN US2M"/>
    <property type="match status" value="1"/>
</dbReference>
<evidence type="ECO:0000256" key="2">
    <source>
        <dbReference type="ARBA" id="ARBA00022980"/>
    </source>
</evidence>
<evidence type="ECO:0000256" key="3">
    <source>
        <dbReference type="ARBA" id="ARBA00023274"/>
    </source>
</evidence>
<gene>
    <name evidence="5" type="primary">rpsB</name>
    <name evidence="6" type="ORF">A2117_01195</name>
</gene>
<dbReference type="Gene3D" id="3.40.50.10490">
    <property type="entry name" value="Glucose-6-phosphate isomerase like protein, domain 1"/>
    <property type="match status" value="1"/>
</dbReference>
<dbReference type="HAMAP" id="MF_00291_B">
    <property type="entry name" value="Ribosomal_uS2_B"/>
    <property type="match status" value="1"/>
</dbReference>
<evidence type="ECO:0000256" key="1">
    <source>
        <dbReference type="ARBA" id="ARBA00006242"/>
    </source>
</evidence>
<reference evidence="6 7" key="1">
    <citation type="journal article" date="2016" name="Nat. Commun.">
        <title>Thousands of microbial genomes shed light on interconnected biogeochemical processes in an aquifer system.</title>
        <authorList>
            <person name="Anantharaman K."/>
            <person name="Brown C.T."/>
            <person name="Hug L.A."/>
            <person name="Sharon I."/>
            <person name="Castelle C.J."/>
            <person name="Probst A.J."/>
            <person name="Thomas B.C."/>
            <person name="Singh A."/>
            <person name="Wilkins M.J."/>
            <person name="Karaoz U."/>
            <person name="Brodie E.L."/>
            <person name="Williams K.H."/>
            <person name="Hubbard S.S."/>
            <person name="Banfield J.F."/>
        </authorList>
    </citation>
    <scope>NUCLEOTIDE SEQUENCE [LARGE SCALE GENOMIC DNA]</scope>
</reference>
<evidence type="ECO:0000256" key="4">
    <source>
        <dbReference type="ARBA" id="ARBA00035256"/>
    </source>
</evidence>
<dbReference type="GO" id="GO:0003735">
    <property type="term" value="F:structural constituent of ribosome"/>
    <property type="evidence" value="ECO:0007669"/>
    <property type="project" value="InterPro"/>
</dbReference>